<dbReference type="RefSeq" id="WP_104077563.1">
    <property type="nucleotide sequence ID" value="NZ_CP062178.1"/>
</dbReference>
<evidence type="ECO:0000313" key="4">
    <source>
        <dbReference type="Proteomes" id="UP000243096"/>
    </source>
</evidence>
<comment type="caution">
    <text evidence="3">The sequence shown here is derived from an EMBL/GenBank/DDBJ whole genome shotgun (WGS) entry which is preliminary data.</text>
</comment>
<evidence type="ECO:0000256" key="1">
    <source>
        <dbReference type="SAM" id="MobiDB-lite"/>
    </source>
</evidence>
<dbReference type="InterPro" id="IPR048494">
    <property type="entry name" value="Dit-like_N"/>
</dbReference>
<evidence type="ECO:0000259" key="2">
    <source>
        <dbReference type="Pfam" id="PF21821"/>
    </source>
</evidence>
<dbReference type="Proteomes" id="UP000243096">
    <property type="component" value="Unassembled WGS sequence"/>
</dbReference>
<reference evidence="3 4" key="1">
    <citation type="submission" date="2018-01" db="EMBL/GenBank/DDBJ databases">
        <title>Genomic Encyclopedia of Type Strains, Phase III (KMG-III): the genomes of soil and plant-associated and newly described type strains.</title>
        <authorList>
            <person name="Whitman W."/>
        </authorList>
    </citation>
    <scope>NUCLEOTIDE SEQUENCE [LARGE SCALE GENOMIC DNA]</scope>
    <source>
        <strain evidence="3 4">HKI456</strain>
    </source>
</reference>
<keyword evidence="4" id="KW-1185">Reference proteome</keyword>
<accession>A0A2P5KA36</accession>
<name>A0A2P5KA36_9BURK</name>
<proteinExistence type="predicted"/>
<evidence type="ECO:0000313" key="3">
    <source>
        <dbReference type="EMBL" id="PPB83591.1"/>
    </source>
</evidence>
<dbReference type="AlphaFoldDB" id="A0A2P5KA36"/>
<gene>
    <name evidence="3" type="ORF">B0O95_107107</name>
</gene>
<feature type="domain" description="Dit-like phage tail protein N-terminal" evidence="2">
    <location>
        <begin position="34"/>
        <end position="139"/>
    </location>
</feature>
<organism evidence="3 4">
    <name type="scientific">Mycetohabitans endofungorum</name>
    <dbReference type="NCBI Taxonomy" id="417203"/>
    <lineage>
        <taxon>Bacteria</taxon>
        <taxon>Pseudomonadati</taxon>
        <taxon>Pseudomonadota</taxon>
        <taxon>Betaproteobacteria</taxon>
        <taxon>Burkholderiales</taxon>
        <taxon>Burkholderiaceae</taxon>
        <taxon>Mycetohabitans</taxon>
    </lineage>
</organism>
<protein>
    <recommendedName>
        <fullName evidence="2">Dit-like phage tail protein N-terminal domain-containing protein</fullName>
    </recommendedName>
</protein>
<sequence length="175" mass="19401">MIAGFIPTAAVDVVGVFDAGFQQLFGDARPIKATVKEASKVMEHPIESGATMTDHRIILPVEIELKMMLAGATYRDTYRQIREMFQKGELLTVQTKAGSHANMLIAEMPHEEEPDALGTLVLTLKLKEVRVVTARYEKLSVRKVKDKTHASTVQRGEQSGKPAKRKASTLHDIFV</sequence>
<feature type="region of interest" description="Disordered" evidence="1">
    <location>
        <begin position="147"/>
        <end position="175"/>
    </location>
</feature>
<dbReference type="Pfam" id="PF21821">
    <property type="entry name" value="Dit_like"/>
    <property type="match status" value="1"/>
</dbReference>
<dbReference type="OrthoDB" id="6635415at2"/>
<dbReference type="EMBL" id="PRDW01000007">
    <property type="protein sequence ID" value="PPB83591.1"/>
    <property type="molecule type" value="Genomic_DNA"/>
</dbReference>